<dbReference type="AlphaFoldDB" id="I4CC37"/>
<feature type="domain" description="DUF5619" evidence="1">
    <location>
        <begin position="15"/>
        <end position="97"/>
    </location>
</feature>
<organism evidence="2 3">
    <name type="scientific">Desulfomonile tiedjei (strain ATCC 49306 / DSM 6799 / DCB-1)</name>
    <dbReference type="NCBI Taxonomy" id="706587"/>
    <lineage>
        <taxon>Bacteria</taxon>
        <taxon>Pseudomonadati</taxon>
        <taxon>Thermodesulfobacteriota</taxon>
        <taxon>Desulfomonilia</taxon>
        <taxon>Desulfomonilales</taxon>
        <taxon>Desulfomonilaceae</taxon>
        <taxon>Desulfomonile</taxon>
    </lineage>
</organism>
<dbReference type="Gene3D" id="3.30.1490.340">
    <property type="match status" value="1"/>
</dbReference>
<dbReference type="EMBL" id="CP003360">
    <property type="protein sequence ID" value="AFM27128.1"/>
    <property type="molecule type" value="Genomic_DNA"/>
</dbReference>
<name>I4CC37_DESTA</name>
<keyword evidence="3" id="KW-1185">Reference proteome</keyword>
<reference evidence="3" key="1">
    <citation type="submission" date="2012-06" db="EMBL/GenBank/DDBJ databases">
        <title>Complete sequence of chromosome of Desulfomonile tiedjei DSM 6799.</title>
        <authorList>
            <person name="Lucas S."/>
            <person name="Copeland A."/>
            <person name="Lapidus A."/>
            <person name="Glavina del Rio T."/>
            <person name="Dalin E."/>
            <person name="Tice H."/>
            <person name="Bruce D."/>
            <person name="Goodwin L."/>
            <person name="Pitluck S."/>
            <person name="Peters L."/>
            <person name="Ovchinnikova G."/>
            <person name="Zeytun A."/>
            <person name="Lu M."/>
            <person name="Kyrpides N."/>
            <person name="Mavromatis K."/>
            <person name="Ivanova N."/>
            <person name="Brettin T."/>
            <person name="Detter J.C."/>
            <person name="Han C."/>
            <person name="Larimer F."/>
            <person name="Land M."/>
            <person name="Hauser L."/>
            <person name="Markowitz V."/>
            <person name="Cheng J.-F."/>
            <person name="Hugenholtz P."/>
            <person name="Woyke T."/>
            <person name="Wu D."/>
            <person name="Spring S."/>
            <person name="Schroeder M."/>
            <person name="Brambilla E."/>
            <person name="Klenk H.-P."/>
            <person name="Eisen J.A."/>
        </authorList>
    </citation>
    <scope>NUCLEOTIDE SEQUENCE [LARGE SCALE GENOMIC DNA]</scope>
    <source>
        <strain evidence="3">ATCC 49306 / DSM 6799 / DCB-1</strain>
    </source>
</reference>
<dbReference type="eggNOG" id="ENOG50334W0">
    <property type="taxonomic scope" value="Bacteria"/>
</dbReference>
<dbReference type="InterPro" id="IPR041145">
    <property type="entry name" value="DUF5619"/>
</dbReference>
<dbReference type="Proteomes" id="UP000006055">
    <property type="component" value="Chromosome"/>
</dbReference>
<dbReference type="OrthoDB" id="5518218at2"/>
<gene>
    <name evidence="2" type="ordered locus">Desti_4497</name>
</gene>
<evidence type="ECO:0000313" key="3">
    <source>
        <dbReference type="Proteomes" id="UP000006055"/>
    </source>
</evidence>
<dbReference type="RefSeq" id="WP_014812242.1">
    <property type="nucleotide sequence ID" value="NC_018025.1"/>
</dbReference>
<dbReference type="KEGG" id="dti:Desti_4497"/>
<proteinExistence type="predicted"/>
<evidence type="ECO:0000313" key="2">
    <source>
        <dbReference type="EMBL" id="AFM27128.1"/>
    </source>
</evidence>
<evidence type="ECO:0000259" key="1">
    <source>
        <dbReference type="Pfam" id="PF18505"/>
    </source>
</evidence>
<dbReference type="HOGENOM" id="CLU_180631_0_0_7"/>
<protein>
    <recommendedName>
        <fullName evidence="1">DUF5619 domain-containing protein</fullName>
    </recommendedName>
</protein>
<sequence>MIDSRPVKRDMLPGPVDIAIDGSALTFDRAKRMADGKARELAASPMLLAWFDKKEWKHSPAIVCGCGNDVPSWVTYAQSRGARISVLVNDGEYVFLYKEG</sequence>
<accession>I4CC37</accession>
<dbReference type="Pfam" id="PF18505">
    <property type="entry name" value="DUF5619"/>
    <property type="match status" value="1"/>
</dbReference>